<dbReference type="AlphaFoldDB" id="A0A8J8GA48"/>
<proteinExistence type="predicted"/>
<sequence>MARLFKITFYYSLLLITFLSCEKQEEQKTAILSGNLENSNDDYFKGVIILEENGLISSKSKIKIILNGNDVQRDVSTSNNENYGLIYKRGQDSVVYYYKKDEKYYHTAIPKEDFQKWADSLIKPKLSASDYRYSSSLKEPFGTIFSPFEHRSESILLKTFQANLKNYGIAKCQTFLIGKDLICNVIYSESIKVRPEILSLIEYHQPKSIPTLALEVLYTTPESKNSADLPDKILNKLIKVSTKLENKMIFKSINNLSGNTIELPKNSIKISIDEMSDIIIPPNTSNGSESNHHHHHDFF</sequence>
<evidence type="ECO:0000313" key="1">
    <source>
        <dbReference type="EMBL" id="NRS92155.1"/>
    </source>
</evidence>
<protein>
    <recommendedName>
        <fullName evidence="3">Lipoprotein</fullName>
    </recommendedName>
</protein>
<keyword evidence="2" id="KW-1185">Reference proteome</keyword>
<gene>
    <name evidence="1" type="ORF">HNQ03_001223</name>
</gene>
<organism evidence="1 2">
    <name type="scientific">Frigoriflavimonas asaccharolytica</name>
    <dbReference type="NCBI Taxonomy" id="2735899"/>
    <lineage>
        <taxon>Bacteria</taxon>
        <taxon>Pseudomonadati</taxon>
        <taxon>Bacteroidota</taxon>
        <taxon>Flavobacteriia</taxon>
        <taxon>Flavobacteriales</taxon>
        <taxon>Weeksellaceae</taxon>
        <taxon>Frigoriflavimonas</taxon>
    </lineage>
</organism>
<dbReference type="Proteomes" id="UP000610746">
    <property type="component" value="Unassembled WGS sequence"/>
</dbReference>
<evidence type="ECO:0000313" key="2">
    <source>
        <dbReference type="Proteomes" id="UP000610746"/>
    </source>
</evidence>
<accession>A0A8J8GA48</accession>
<dbReference type="PROSITE" id="PS51257">
    <property type="entry name" value="PROKAR_LIPOPROTEIN"/>
    <property type="match status" value="1"/>
</dbReference>
<reference evidence="1" key="1">
    <citation type="submission" date="2020-05" db="EMBL/GenBank/DDBJ databases">
        <title>Genomic Encyclopedia of Type Strains, Phase IV (KMG-V): Genome sequencing to study the core and pangenomes of soil and plant-associated prokaryotes.</title>
        <authorList>
            <person name="Whitman W."/>
        </authorList>
    </citation>
    <scope>NUCLEOTIDE SEQUENCE</scope>
    <source>
        <strain evidence="1">16F</strain>
    </source>
</reference>
<dbReference type="EMBL" id="JABSNO010000007">
    <property type="protein sequence ID" value="NRS92155.1"/>
    <property type="molecule type" value="Genomic_DNA"/>
</dbReference>
<comment type="caution">
    <text evidence="1">The sequence shown here is derived from an EMBL/GenBank/DDBJ whole genome shotgun (WGS) entry which is preliminary data.</text>
</comment>
<dbReference type="RefSeq" id="WP_173778770.1">
    <property type="nucleotide sequence ID" value="NZ_JABSNO010000007.1"/>
</dbReference>
<evidence type="ECO:0008006" key="3">
    <source>
        <dbReference type="Google" id="ProtNLM"/>
    </source>
</evidence>
<name>A0A8J8GA48_9FLAO</name>